<dbReference type="PRINTS" id="PR00193">
    <property type="entry name" value="MYOSINHEAVY"/>
</dbReference>
<dbReference type="STRING" id="51031.W2TMW2"/>
<dbReference type="Gene3D" id="1.20.58.530">
    <property type="match status" value="1"/>
</dbReference>
<evidence type="ECO:0000313" key="8">
    <source>
        <dbReference type="EMBL" id="ETN83440.1"/>
    </source>
</evidence>
<dbReference type="AlphaFoldDB" id="W2TMW2"/>
<dbReference type="SMART" id="SM00242">
    <property type="entry name" value="MYSc"/>
    <property type="match status" value="1"/>
</dbReference>
<dbReference type="GO" id="GO:0098858">
    <property type="term" value="C:actin-based cell projection"/>
    <property type="evidence" value="ECO:0007669"/>
    <property type="project" value="TreeGrafter"/>
</dbReference>
<dbReference type="InterPro" id="IPR027417">
    <property type="entry name" value="P-loop_NTPase"/>
</dbReference>
<dbReference type="GO" id="GO:0000146">
    <property type="term" value="F:microfilament motor activity"/>
    <property type="evidence" value="ECO:0007669"/>
    <property type="project" value="TreeGrafter"/>
</dbReference>
<evidence type="ECO:0000256" key="2">
    <source>
        <dbReference type="ARBA" id="ARBA00022840"/>
    </source>
</evidence>
<dbReference type="Gene3D" id="3.40.850.10">
    <property type="entry name" value="Kinesin motor domain"/>
    <property type="match status" value="1"/>
</dbReference>
<dbReference type="GO" id="GO:0007015">
    <property type="term" value="P:actin filament organization"/>
    <property type="evidence" value="ECO:0007669"/>
    <property type="project" value="TreeGrafter"/>
</dbReference>
<dbReference type="Gene3D" id="1.20.120.720">
    <property type="entry name" value="Myosin VI head, motor domain, U50 subdomain"/>
    <property type="match status" value="1"/>
</dbReference>
<dbReference type="GO" id="GO:0016459">
    <property type="term" value="C:myosin complex"/>
    <property type="evidence" value="ECO:0007669"/>
    <property type="project" value="UniProtKB-KW"/>
</dbReference>
<dbReference type="OrthoDB" id="5866439at2759"/>
<protein>
    <submittedName>
        <fullName evidence="8">Myosin head</fullName>
    </submittedName>
</protein>
<organism evidence="8 9">
    <name type="scientific">Necator americanus</name>
    <name type="common">Human hookworm</name>
    <dbReference type="NCBI Taxonomy" id="51031"/>
    <lineage>
        <taxon>Eukaryota</taxon>
        <taxon>Metazoa</taxon>
        <taxon>Ecdysozoa</taxon>
        <taxon>Nematoda</taxon>
        <taxon>Chromadorea</taxon>
        <taxon>Rhabditida</taxon>
        <taxon>Rhabditina</taxon>
        <taxon>Rhabditomorpha</taxon>
        <taxon>Strongyloidea</taxon>
        <taxon>Ancylostomatidae</taxon>
        <taxon>Bunostominae</taxon>
        <taxon>Necator</taxon>
    </lineage>
</organism>
<dbReference type="Pfam" id="PF00063">
    <property type="entry name" value="Myosin_head"/>
    <property type="match status" value="2"/>
</dbReference>
<dbReference type="GO" id="GO:0005524">
    <property type="term" value="F:ATP binding"/>
    <property type="evidence" value="ECO:0007669"/>
    <property type="project" value="UniProtKB-KW"/>
</dbReference>
<keyword evidence="2" id="KW-0067">ATP-binding</keyword>
<comment type="similarity">
    <text evidence="6">Belongs to the TRAFAC class myosin-kinesin ATPase superfamily. Myosin family.</text>
</comment>
<comment type="caution">
    <text evidence="6">Lacks conserved residue(s) required for the propagation of feature annotation.</text>
</comment>
<sequence length="501" mass="57531">MSSDTKATYGIRDQQKFFYLTQGKVGENIRDDALNFPRLDGSLEILGFSEEQRQIIYKTLATILHLGNMYFRQRRNAEDEAEYVEVSNDVELKWASYLLDVDMFSFAPCFTHKIIKTDEGVSKTAFSMGQALDARDALAMTLYEVVFSWILNRISLHLKCSDHNAVISVIDYYGVERYINNGLEQLLINSVNEKLENAFLKQTFLDEMADYTEEGLTFEWKTLLACKGSQPHHESFGICEIYIDWHFYSKYFVLIHKRGPGIPRIMPASLDNEKVLDLLCKKPYGLLYLIDDECKFPKASDESYLRHCNLNHLDKNVYGKAKNKERLQMSVRHSFGSTWYTVHGFVQRNKRALPGNVVKILADSQNTVISMLFRPLAGTKEGNDYVVYAGQQFNTASTALVEKIVSSQSHFVRCVRSNNERIPARLDETSLARQLKALSIIETLHFRQAGFPVRIPFERFARNYRCLLPSDIALCQKQKEIIVDILDGQGVKFADDYQIGL</sequence>
<evidence type="ECO:0000256" key="1">
    <source>
        <dbReference type="ARBA" id="ARBA00022741"/>
    </source>
</evidence>
<dbReference type="GO" id="GO:0016020">
    <property type="term" value="C:membrane"/>
    <property type="evidence" value="ECO:0007669"/>
    <property type="project" value="TreeGrafter"/>
</dbReference>
<evidence type="ECO:0000256" key="3">
    <source>
        <dbReference type="ARBA" id="ARBA00023123"/>
    </source>
</evidence>
<dbReference type="Gene3D" id="6.20.240.20">
    <property type="match status" value="1"/>
</dbReference>
<gene>
    <name evidence="8" type="ORF">NECAME_01747</name>
</gene>
<keyword evidence="4" id="KW-0505">Motor protein</keyword>
<evidence type="ECO:0000313" key="9">
    <source>
        <dbReference type="Proteomes" id="UP000053676"/>
    </source>
</evidence>
<evidence type="ECO:0000259" key="7">
    <source>
        <dbReference type="PROSITE" id="PS51456"/>
    </source>
</evidence>
<keyword evidence="3 6" id="KW-0518">Myosin</keyword>
<dbReference type="EMBL" id="KI658196">
    <property type="protein sequence ID" value="ETN83440.1"/>
    <property type="molecule type" value="Genomic_DNA"/>
</dbReference>
<dbReference type="Proteomes" id="UP000053676">
    <property type="component" value="Unassembled WGS sequence"/>
</dbReference>
<feature type="domain" description="Myosin motor" evidence="7">
    <location>
        <begin position="1"/>
        <end position="501"/>
    </location>
</feature>
<dbReference type="InterPro" id="IPR036961">
    <property type="entry name" value="Kinesin_motor_dom_sf"/>
</dbReference>
<name>W2TMW2_NECAM</name>
<evidence type="ECO:0000256" key="4">
    <source>
        <dbReference type="ARBA" id="ARBA00023175"/>
    </source>
</evidence>
<evidence type="ECO:0000256" key="6">
    <source>
        <dbReference type="PROSITE-ProRule" id="PRU00782"/>
    </source>
</evidence>
<keyword evidence="5 6" id="KW-0009">Actin-binding</keyword>
<proteinExistence type="inferred from homology"/>
<evidence type="ECO:0000256" key="5">
    <source>
        <dbReference type="ARBA" id="ARBA00023203"/>
    </source>
</evidence>
<dbReference type="PROSITE" id="PS51456">
    <property type="entry name" value="MYOSIN_MOTOR"/>
    <property type="match status" value="1"/>
</dbReference>
<keyword evidence="1" id="KW-0547">Nucleotide-binding</keyword>
<dbReference type="OMA" id="VCPERER"/>
<dbReference type="PANTHER" id="PTHR13140">
    <property type="entry name" value="MYOSIN"/>
    <property type="match status" value="1"/>
</dbReference>
<dbReference type="SUPFAM" id="SSF52540">
    <property type="entry name" value="P-loop containing nucleoside triphosphate hydrolases"/>
    <property type="match status" value="1"/>
</dbReference>
<dbReference type="KEGG" id="nai:NECAME_01747"/>
<dbReference type="GO" id="GO:0005737">
    <property type="term" value="C:cytoplasm"/>
    <property type="evidence" value="ECO:0007669"/>
    <property type="project" value="TreeGrafter"/>
</dbReference>
<dbReference type="InterPro" id="IPR001609">
    <property type="entry name" value="Myosin_head_motor_dom-like"/>
</dbReference>
<dbReference type="Gene3D" id="1.10.10.820">
    <property type="match status" value="1"/>
</dbReference>
<keyword evidence="9" id="KW-1185">Reference proteome</keyword>
<reference evidence="9" key="1">
    <citation type="journal article" date="2014" name="Nat. Genet.">
        <title>Genome of the human hookworm Necator americanus.</title>
        <authorList>
            <person name="Tang Y.T."/>
            <person name="Gao X."/>
            <person name="Rosa B.A."/>
            <person name="Abubucker S."/>
            <person name="Hallsworth-Pepin K."/>
            <person name="Martin J."/>
            <person name="Tyagi R."/>
            <person name="Heizer E."/>
            <person name="Zhang X."/>
            <person name="Bhonagiri-Palsikar V."/>
            <person name="Minx P."/>
            <person name="Warren W.C."/>
            <person name="Wang Q."/>
            <person name="Zhan B."/>
            <person name="Hotez P.J."/>
            <person name="Sternberg P.W."/>
            <person name="Dougall A."/>
            <person name="Gaze S.T."/>
            <person name="Mulvenna J."/>
            <person name="Sotillo J."/>
            <person name="Ranganathan S."/>
            <person name="Rabelo E.M."/>
            <person name="Wilson R.K."/>
            <person name="Felgner P.L."/>
            <person name="Bethony J."/>
            <person name="Hawdon J.M."/>
            <person name="Gasser R.B."/>
            <person name="Loukas A."/>
            <person name="Mitreva M."/>
        </authorList>
    </citation>
    <scope>NUCLEOTIDE SEQUENCE [LARGE SCALE GENOMIC DNA]</scope>
</reference>
<accession>W2TMW2</accession>
<dbReference type="GO" id="GO:0051015">
    <property type="term" value="F:actin filament binding"/>
    <property type="evidence" value="ECO:0007669"/>
    <property type="project" value="TreeGrafter"/>
</dbReference>
<dbReference type="PANTHER" id="PTHR13140:SF709">
    <property type="entry name" value="UNCONVENTIONAL MYOSIN-XV"/>
    <property type="match status" value="1"/>
</dbReference>
<feature type="region of interest" description="Actin-binding" evidence="6">
    <location>
        <begin position="397"/>
        <end position="419"/>
    </location>
</feature>